<evidence type="ECO:0000256" key="4">
    <source>
        <dbReference type="ARBA" id="ARBA00023014"/>
    </source>
</evidence>
<reference evidence="9" key="1">
    <citation type="submission" date="2018-02" db="EMBL/GenBank/DDBJ databases">
        <authorList>
            <person name="Hausmann B."/>
        </authorList>
    </citation>
    <scope>NUCLEOTIDE SEQUENCE [LARGE SCALE GENOMIC DNA]</scope>
    <source>
        <strain evidence="9">Peat soil MAG SbA5</strain>
    </source>
</reference>
<accession>A0A2N9L7G6</accession>
<dbReference type="Gene3D" id="2.102.10.10">
    <property type="entry name" value="Rieske [2Fe-2S] iron-sulphur domain"/>
    <property type="match status" value="1"/>
</dbReference>
<proteinExistence type="predicted"/>
<dbReference type="PRINTS" id="PR00162">
    <property type="entry name" value="RIESKE"/>
</dbReference>
<dbReference type="EMBL" id="OKRB01000075">
    <property type="protein sequence ID" value="SPE19083.1"/>
    <property type="molecule type" value="Genomic_DNA"/>
</dbReference>
<keyword evidence="3" id="KW-0408">Iron</keyword>
<keyword evidence="1" id="KW-0001">2Fe-2S</keyword>
<protein>
    <submittedName>
        <fullName evidence="8">Cytochrome b6f complex, Rieske iron-sulfur subunit</fullName>
    </submittedName>
</protein>
<dbReference type="SUPFAM" id="SSF50022">
    <property type="entry name" value="ISP domain"/>
    <property type="match status" value="1"/>
</dbReference>
<gene>
    <name evidence="8" type="primary">petC</name>
    <name evidence="8" type="ORF">SBA5_20030</name>
</gene>
<dbReference type="GO" id="GO:0046872">
    <property type="term" value="F:metal ion binding"/>
    <property type="evidence" value="ECO:0007669"/>
    <property type="project" value="UniProtKB-KW"/>
</dbReference>
<evidence type="ECO:0000256" key="3">
    <source>
        <dbReference type="ARBA" id="ARBA00023004"/>
    </source>
</evidence>
<evidence type="ECO:0000259" key="7">
    <source>
        <dbReference type="PROSITE" id="PS51296"/>
    </source>
</evidence>
<dbReference type="PROSITE" id="PS51296">
    <property type="entry name" value="RIESKE"/>
    <property type="match status" value="1"/>
</dbReference>
<organism evidence="8 9">
    <name type="scientific">Candidatus Sulfuritelmatomonas gaucii</name>
    <dbReference type="NCBI Taxonomy" id="2043161"/>
    <lineage>
        <taxon>Bacteria</taxon>
        <taxon>Pseudomonadati</taxon>
        <taxon>Acidobacteriota</taxon>
        <taxon>Terriglobia</taxon>
        <taxon>Terriglobales</taxon>
        <taxon>Acidobacteriaceae</taxon>
        <taxon>Candidatus Sulfuritelmatomonas</taxon>
    </lineage>
</organism>
<dbReference type="PANTHER" id="PTHR10134">
    <property type="entry name" value="CYTOCHROME B-C1 COMPLEX SUBUNIT RIESKE, MITOCHONDRIAL"/>
    <property type="match status" value="1"/>
</dbReference>
<dbReference type="InterPro" id="IPR014349">
    <property type="entry name" value="Rieske_Fe-S_prot"/>
</dbReference>
<name>A0A2N9L7G6_9BACT</name>
<keyword evidence="5" id="KW-1015">Disulfide bond</keyword>
<dbReference type="Proteomes" id="UP000239735">
    <property type="component" value="Unassembled WGS sequence"/>
</dbReference>
<feature type="domain" description="Rieske" evidence="7">
    <location>
        <begin position="75"/>
        <end position="148"/>
    </location>
</feature>
<evidence type="ECO:0000313" key="8">
    <source>
        <dbReference type="EMBL" id="SPE19083.1"/>
    </source>
</evidence>
<dbReference type="AlphaFoldDB" id="A0A2N9L7G6"/>
<dbReference type="InterPro" id="IPR017941">
    <property type="entry name" value="Rieske_2Fe-2S"/>
</dbReference>
<dbReference type="GO" id="GO:0016020">
    <property type="term" value="C:membrane"/>
    <property type="evidence" value="ECO:0007669"/>
    <property type="project" value="InterPro"/>
</dbReference>
<evidence type="ECO:0000256" key="5">
    <source>
        <dbReference type="ARBA" id="ARBA00023157"/>
    </source>
</evidence>
<sequence>MPDESQAATPKLPTEFDRRAFFTRVGLRSLGIAAAGTIVFTYEFLSPNVLFEPSPIVNLGKPDSFAVNSVTMDVNTAIYLVRAEEGFFALSEVCTHLGCLTAWNQDLGIIVCPCHGSKFTRTGEKIEGPAPKPLPWLKTWVSDDGDLLVDRSANIPPLQYLRI</sequence>
<keyword evidence="4" id="KW-0411">Iron-sulfur</keyword>
<keyword evidence="2" id="KW-0479">Metal-binding</keyword>
<dbReference type="InterPro" id="IPR005805">
    <property type="entry name" value="Rieske_Fe-S_prot_C"/>
</dbReference>
<evidence type="ECO:0000256" key="2">
    <source>
        <dbReference type="ARBA" id="ARBA00022723"/>
    </source>
</evidence>
<dbReference type="Pfam" id="PF00355">
    <property type="entry name" value="Rieske"/>
    <property type="match status" value="1"/>
</dbReference>
<evidence type="ECO:0000313" key="9">
    <source>
        <dbReference type="Proteomes" id="UP000239735"/>
    </source>
</evidence>
<dbReference type="InterPro" id="IPR036922">
    <property type="entry name" value="Rieske_2Fe-2S_sf"/>
</dbReference>
<dbReference type="OrthoDB" id="9802613at2"/>
<evidence type="ECO:0000256" key="1">
    <source>
        <dbReference type="ARBA" id="ARBA00022714"/>
    </source>
</evidence>
<dbReference type="GO" id="GO:0051537">
    <property type="term" value="F:2 iron, 2 sulfur cluster binding"/>
    <property type="evidence" value="ECO:0007669"/>
    <property type="project" value="UniProtKB-KW"/>
</dbReference>
<dbReference type="CDD" id="cd03467">
    <property type="entry name" value="Rieske"/>
    <property type="match status" value="1"/>
</dbReference>
<comment type="cofactor">
    <cofactor evidence="6">
        <name>[2Fe-2S] cluster</name>
        <dbReference type="ChEBI" id="CHEBI:190135"/>
    </cofactor>
</comment>
<evidence type="ECO:0000256" key="6">
    <source>
        <dbReference type="ARBA" id="ARBA00034078"/>
    </source>
</evidence>